<evidence type="ECO:0000313" key="2">
    <source>
        <dbReference type="Proteomes" id="UP001218188"/>
    </source>
</evidence>
<dbReference type="EMBL" id="JARJCM010000016">
    <property type="protein sequence ID" value="KAJ7041500.1"/>
    <property type="molecule type" value="Genomic_DNA"/>
</dbReference>
<comment type="caution">
    <text evidence="1">The sequence shown here is derived from an EMBL/GenBank/DDBJ whole genome shotgun (WGS) entry which is preliminary data.</text>
</comment>
<sequence length="106" mass="11836">MPSLPISSLALLCPPAPSALRLPGSLRPCHVSSLSFNAAFSPCQLGARTASQPYSVPRNVETHNLLRSWLLVLWTCVEWHKIYSAFISSCVQFSRHIPSLFHSRKY</sequence>
<organism evidence="1 2">
    <name type="scientific">Mycena alexandri</name>
    <dbReference type="NCBI Taxonomy" id="1745969"/>
    <lineage>
        <taxon>Eukaryota</taxon>
        <taxon>Fungi</taxon>
        <taxon>Dikarya</taxon>
        <taxon>Basidiomycota</taxon>
        <taxon>Agaricomycotina</taxon>
        <taxon>Agaricomycetes</taxon>
        <taxon>Agaricomycetidae</taxon>
        <taxon>Agaricales</taxon>
        <taxon>Marasmiineae</taxon>
        <taxon>Mycenaceae</taxon>
        <taxon>Mycena</taxon>
    </lineage>
</organism>
<name>A0AAD6TAI8_9AGAR</name>
<gene>
    <name evidence="1" type="ORF">C8F04DRAFT_1079038</name>
</gene>
<accession>A0AAD6TAI8</accession>
<dbReference type="AlphaFoldDB" id="A0AAD6TAI8"/>
<proteinExistence type="predicted"/>
<keyword evidence="2" id="KW-1185">Reference proteome</keyword>
<dbReference type="Proteomes" id="UP001218188">
    <property type="component" value="Unassembled WGS sequence"/>
</dbReference>
<protein>
    <submittedName>
        <fullName evidence="1">Uncharacterized protein</fullName>
    </submittedName>
</protein>
<reference evidence="1" key="1">
    <citation type="submission" date="2023-03" db="EMBL/GenBank/DDBJ databases">
        <title>Massive genome expansion in bonnet fungi (Mycena s.s.) driven by repeated elements and novel gene families across ecological guilds.</title>
        <authorList>
            <consortium name="Lawrence Berkeley National Laboratory"/>
            <person name="Harder C.B."/>
            <person name="Miyauchi S."/>
            <person name="Viragh M."/>
            <person name="Kuo A."/>
            <person name="Thoen E."/>
            <person name="Andreopoulos B."/>
            <person name="Lu D."/>
            <person name="Skrede I."/>
            <person name="Drula E."/>
            <person name="Henrissat B."/>
            <person name="Morin E."/>
            <person name="Kohler A."/>
            <person name="Barry K."/>
            <person name="LaButti K."/>
            <person name="Morin E."/>
            <person name="Salamov A."/>
            <person name="Lipzen A."/>
            <person name="Mereny Z."/>
            <person name="Hegedus B."/>
            <person name="Baldrian P."/>
            <person name="Stursova M."/>
            <person name="Weitz H."/>
            <person name="Taylor A."/>
            <person name="Grigoriev I.V."/>
            <person name="Nagy L.G."/>
            <person name="Martin F."/>
            <person name="Kauserud H."/>
        </authorList>
    </citation>
    <scope>NUCLEOTIDE SEQUENCE</scope>
    <source>
        <strain evidence="1">CBHHK200</strain>
    </source>
</reference>
<evidence type="ECO:0000313" key="1">
    <source>
        <dbReference type="EMBL" id="KAJ7041500.1"/>
    </source>
</evidence>